<gene>
    <name evidence="1" type="ORF">SCLCIDRAFT_27929</name>
</gene>
<accession>A0A0C3DR33</accession>
<organism evidence="1 2">
    <name type="scientific">Scleroderma citrinum Foug A</name>
    <dbReference type="NCBI Taxonomy" id="1036808"/>
    <lineage>
        <taxon>Eukaryota</taxon>
        <taxon>Fungi</taxon>
        <taxon>Dikarya</taxon>
        <taxon>Basidiomycota</taxon>
        <taxon>Agaricomycotina</taxon>
        <taxon>Agaricomycetes</taxon>
        <taxon>Agaricomycetidae</taxon>
        <taxon>Boletales</taxon>
        <taxon>Sclerodermatineae</taxon>
        <taxon>Sclerodermataceae</taxon>
        <taxon>Scleroderma</taxon>
    </lineage>
</organism>
<dbReference type="AlphaFoldDB" id="A0A0C3DR33"/>
<name>A0A0C3DR33_9AGAM</name>
<sequence length="393" mass="44404">MTVEKYHKSFDVLSFFPPIALKGVPPLAEGGQALSILPTVSPGTMVMQPNACPQPLPSDGSLNRVKCKRILTILSRAQQESFFEGVSFRDYIYIMERLDSDQGAKTWNKLTFLPHLQHLMVSSPSPLHEFIITLLMDELSCILRMIPFPKSITYQPAGNKSFNKASIEGILDLTVDMWSRHNPQSRRVLLGECTFMQSDENFTKRLQAYILDAPDILVVCKILIKQGDHYCSPGTKPSIAKGLWLSRLLTWSEFSSANSGDFMRTVIDGHTWLSLSSVEIHVWVRQPGNSDINLDCLDGDCYTVRTLFPTIDIDDVNGTFQHGLQLIKEAALHEMKAGDVEERRLGMELEKAALDMAYERYFNWHLMLKNKSPYSMQGATQTSQACVSHRRRA</sequence>
<dbReference type="InParanoid" id="A0A0C3DR33"/>
<dbReference type="OrthoDB" id="2621215at2759"/>
<proteinExistence type="predicted"/>
<evidence type="ECO:0000313" key="2">
    <source>
        <dbReference type="Proteomes" id="UP000053989"/>
    </source>
</evidence>
<protein>
    <submittedName>
        <fullName evidence="1">Uncharacterized protein</fullName>
    </submittedName>
</protein>
<keyword evidence="2" id="KW-1185">Reference proteome</keyword>
<dbReference type="HOGENOM" id="CLU_050420_1_0_1"/>
<dbReference type="EMBL" id="KN822083">
    <property type="protein sequence ID" value="KIM58659.1"/>
    <property type="molecule type" value="Genomic_DNA"/>
</dbReference>
<reference evidence="1 2" key="1">
    <citation type="submission" date="2014-04" db="EMBL/GenBank/DDBJ databases">
        <authorList>
            <consortium name="DOE Joint Genome Institute"/>
            <person name="Kuo A."/>
            <person name="Kohler A."/>
            <person name="Nagy L.G."/>
            <person name="Floudas D."/>
            <person name="Copeland A."/>
            <person name="Barry K.W."/>
            <person name="Cichocki N."/>
            <person name="Veneault-Fourrey C."/>
            <person name="LaButti K."/>
            <person name="Lindquist E.A."/>
            <person name="Lipzen A."/>
            <person name="Lundell T."/>
            <person name="Morin E."/>
            <person name="Murat C."/>
            <person name="Sun H."/>
            <person name="Tunlid A."/>
            <person name="Henrissat B."/>
            <person name="Grigoriev I.V."/>
            <person name="Hibbett D.S."/>
            <person name="Martin F."/>
            <person name="Nordberg H.P."/>
            <person name="Cantor M.N."/>
            <person name="Hua S.X."/>
        </authorList>
    </citation>
    <scope>NUCLEOTIDE SEQUENCE [LARGE SCALE GENOMIC DNA]</scope>
    <source>
        <strain evidence="1 2">Foug A</strain>
    </source>
</reference>
<dbReference type="Proteomes" id="UP000053989">
    <property type="component" value="Unassembled WGS sequence"/>
</dbReference>
<reference evidence="2" key="2">
    <citation type="submission" date="2015-01" db="EMBL/GenBank/DDBJ databases">
        <title>Evolutionary Origins and Diversification of the Mycorrhizal Mutualists.</title>
        <authorList>
            <consortium name="DOE Joint Genome Institute"/>
            <consortium name="Mycorrhizal Genomics Consortium"/>
            <person name="Kohler A."/>
            <person name="Kuo A."/>
            <person name="Nagy L.G."/>
            <person name="Floudas D."/>
            <person name="Copeland A."/>
            <person name="Barry K.W."/>
            <person name="Cichocki N."/>
            <person name="Veneault-Fourrey C."/>
            <person name="LaButti K."/>
            <person name="Lindquist E.A."/>
            <person name="Lipzen A."/>
            <person name="Lundell T."/>
            <person name="Morin E."/>
            <person name="Murat C."/>
            <person name="Riley R."/>
            <person name="Ohm R."/>
            <person name="Sun H."/>
            <person name="Tunlid A."/>
            <person name="Henrissat B."/>
            <person name="Grigoriev I.V."/>
            <person name="Hibbett D.S."/>
            <person name="Martin F."/>
        </authorList>
    </citation>
    <scope>NUCLEOTIDE SEQUENCE [LARGE SCALE GENOMIC DNA]</scope>
    <source>
        <strain evidence="2">Foug A</strain>
    </source>
</reference>
<evidence type="ECO:0000313" key="1">
    <source>
        <dbReference type="EMBL" id="KIM58659.1"/>
    </source>
</evidence>